<sequence length="78" mass="7930">MRERITAVLLRARYAAIGAAVGAAVGGLFSRNAASTGGAIGGLVGATVADTRGTVDALLEDVKTTDLSPRSNEDQDRN</sequence>
<reference evidence="3" key="1">
    <citation type="submission" date="2016-10" db="EMBL/GenBank/DDBJ databases">
        <authorList>
            <person name="Varghese N."/>
            <person name="Submissions S."/>
        </authorList>
    </citation>
    <scope>NUCLEOTIDE SEQUENCE [LARGE SCALE GENOMIC DNA]</scope>
    <source>
        <strain evidence="3">DSM 25055</strain>
    </source>
</reference>
<dbReference type="AlphaFoldDB" id="A0A1H9F5H4"/>
<gene>
    <name evidence="2" type="ORF">SAMN04489841_1459</name>
</gene>
<keyword evidence="1" id="KW-1133">Transmembrane helix</keyword>
<evidence type="ECO:0000313" key="2">
    <source>
        <dbReference type="EMBL" id="SEQ32518.1"/>
    </source>
</evidence>
<accession>A0A1H9F5H4</accession>
<dbReference type="STRING" id="1186196.SAMN04489841_1459"/>
<keyword evidence="1" id="KW-0812">Transmembrane</keyword>
<dbReference type="Proteomes" id="UP000199114">
    <property type="component" value="Unassembled WGS sequence"/>
</dbReference>
<dbReference type="EMBL" id="FOFD01000002">
    <property type="protein sequence ID" value="SEQ32518.1"/>
    <property type="molecule type" value="Genomic_DNA"/>
</dbReference>
<evidence type="ECO:0000256" key="1">
    <source>
        <dbReference type="SAM" id="Phobius"/>
    </source>
</evidence>
<keyword evidence="1" id="KW-0472">Membrane</keyword>
<name>A0A1H9F5H4_9EURY</name>
<dbReference type="OrthoDB" id="205553at2157"/>
<dbReference type="RefSeq" id="WP_090615578.1">
    <property type="nucleotide sequence ID" value="NZ_FOFD01000002.1"/>
</dbReference>
<proteinExistence type="predicted"/>
<keyword evidence="3" id="KW-1185">Reference proteome</keyword>
<evidence type="ECO:0000313" key="3">
    <source>
        <dbReference type="Proteomes" id="UP000199114"/>
    </source>
</evidence>
<protein>
    <recommendedName>
        <fullName evidence="4">Glycine zipper 2TM domain-containing protein</fullName>
    </recommendedName>
</protein>
<organism evidence="2 3">
    <name type="scientific">Natrinema salaciae</name>
    <dbReference type="NCBI Taxonomy" id="1186196"/>
    <lineage>
        <taxon>Archaea</taxon>
        <taxon>Methanobacteriati</taxon>
        <taxon>Methanobacteriota</taxon>
        <taxon>Stenosarchaea group</taxon>
        <taxon>Halobacteria</taxon>
        <taxon>Halobacteriales</taxon>
        <taxon>Natrialbaceae</taxon>
        <taxon>Natrinema</taxon>
    </lineage>
</organism>
<evidence type="ECO:0008006" key="4">
    <source>
        <dbReference type="Google" id="ProtNLM"/>
    </source>
</evidence>
<feature type="transmembrane region" description="Helical" evidence="1">
    <location>
        <begin position="12"/>
        <end position="30"/>
    </location>
</feature>